<name>A0A5C6BY76_9BACT</name>
<proteinExistence type="predicted"/>
<gene>
    <name evidence="1" type="ORF">Poly21_41330</name>
</gene>
<dbReference type="EMBL" id="SJPU01000002">
    <property type="protein sequence ID" value="TWU16925.1"/>
    <property type="molecule type" value="Genomic_DNA"/>
</dbReference>
<comment type="caution">
    <text evidence="1">The sequence shown here is derived from an EMBL/GenBank/DDBJ whole genome shotgun (WGS) entry which is preliminary data.</text>
</comment>
<evidence type="ECO:0000313" key="1">
    <source>
        <dbReference type="EMBL" id="TWU16925.1"/>
    </source>
</evidence>
<keyword evidence="2" id="KW-1185">Reference proteome</keyword>
<reference evidence="1 2" key="1">
    <citation type="journal article" date="2020" name="Antonie Van Leeuwenhoek">
        <title>Rhodopirellula heiligendammensis sp. nov., Rhodopirellula pilleata sp. nov., and Rhodopirellula solitaria sp. nov. isolated from natural or artificial marine surfaces in Northern Germany and California, USA, and emended description of the genus Rhodopirellula.</title>
        <authorList>
            <person name="Kallscheuer N."/>
            <person name="Wiegand S."/>
            <person name="Jogler M."/>
            <person name="Boedeker C."/>
            <person name="Peeters S.H."/>
            <person name="Rast P."/>
            <person name="Heuer A."/>
            <person name="Jetten M.S.M."/>
            <person name="Rohde M."/>
            <person name="Jogler C."/>
        </authorList>
    </citation>
    <scope>NUCLEOTIDE SEQUENCE [LARGE SCALE GENOMIC DNA]</scope>
    <source>
        <strain evidence="1 2">Poly21</strain>
    </source>
</reference>
<accession>A0A5C6BY76</accession>
<dbReference type="Proteomes" id="UP000319908">
    <property type="component" value="Unassembled WGS sequence"/>
</dbReference>
<sequence>MTASESAEFEIKQGFERFDGGNRRYPAKQGAHAKEGSAVENCISSLDRAWLANRRIECLSLAASSMTLRLLRIDLSKYCWELSSLQVADGRIIATCGGGDPAKIAAH</sequence>
<dbReference type="AlphaFoldDB" id="A0A5C6BY76"/>
<organism evidence="1 2">
    <name type="scientific">Allorhodopirellula heiligendammensis</name>
    <dbReference type="NCBI Taxonomy" id="2714739"/>
    <lineage>
        <taxon>Bacteria</taxon>
        <taxon>Pseudomonadati</taxon>
        <taxon>Planctomycetota</taxon>
        <taxon>Planctomycetia</taxon>
        <taxon>Pirellulales</taxon>
        <taxon>Pirellulaceae</taxon>
        <taxon>Allorhodopirellula</taxon>
    </lineage>
</organism>
<protein>
    <submittedName>
        <fullName evidence="1">Uncharacterized protein</fullName>
    </submittedName>
</protein>
<evidence type="ECO:0000313" key="2">
    <source>
        <dbReference type="Proteomes" id="UP000319908"/>
    </source>
</evidence>